<feature type="site" description="Positions MEP for the nucleophilic attack" evidence="7">
    <location>
        <position position="216"/>
    </location>
</feature>
<feature type="site" description="Positions MEP for the nucleophilic attack" evidence="7">
    <location>
        <position position="160"/>
    </location>
</feature>
<dbReference type="Proteomes" id="UP000036923">
    <property type="component" value="Unassembled WGS sequence"/>
</dbReference>
<keyword evidence="5 7" id="KW-0548">Nucleotidyltransferase</keyword>
<dbReference type="UniPathway" id="UPA00056">
    <property type="reaction ID" value="UER00093"/>
</dbReference>
<evidence type="ECO:0000313" key="9">
    <source>
        <dbReference type="Proteomes" id="UP000036923"/>
    </source>
</evidence>
<dbReference type="Pfam" id="PF01128">
    <property type="entry name" value="IspD"/>
    <property type="match status" value="1"/>
</dbReference>
<sequence length="235" mass="25992">MQKNGGFVSVIIVAAGSGTRMNMEKNKMYIDVYGKPLLARTIQVFQDSNYIDEIILVTGSGDIVFCKQHIIDMYDLDKVKKIVAGGKERQNSVYNGLCEVCDKTGVVLIHDGARPFINDEIIKNSIDGALSYGAVGVAVPVKDTIKISDEEAYVRDTPDRKHLWAIQTPQSFKYDVILNAHKKAIADGFLGTDDAVLVERMGYRMKLIMGSYNNIKITTVEDLIFANAIAESMDS</sequence>
<keyword evidence="4 7" id="KW-0808">Transferase</keyword>
<dbReference type="HAMAP" id="MF_00108">
    <property type="entry name" value="IspD"/>
    <property type="match status" value="1"/>
</dbReference>
<evidence type="ECO:0000256" key="5">
    <source>
        <dbReference type="ARBA" id="ARBA00022695"/>
    </source>
</evidence>
<comment type="function">
    <text evidence="7">Catalyzes the formation of 4-diphosphocytidyl-2-C-methyl-D-erythritol from CTP and 2-C-methyl-D-erythritol 4-phosphate (MEP).</text>
</comment>
<evidence type="ECO:0000256" key="6">
    <source>
        <dbReference type="ARBA" id="ARBA00023229"/>
    </source>
</evidence>
<proteinExistence type="inferred from homology"/>
<dbReference type="NCBIfam" id="TIGR00453">
    <property type="entry name" value="ispD"/>
    <property type="match status" value="1"/>
</dbReference>
<dbReference type="InterPro" id="IPR018294">
    <property type="entry name" value="ISPD_synthase_CS"/>
</dbReference>
<name>A0A0L6JRT8_9FIRM</name>
<evidence type="ECO:0000256" key="7">
    <source>
        <dbReference type="HAMAP-Rule" id="MF_00108"/>
    </source>
</evidence>
<evidence type="ECO:0000313" key="8">
    <source>
        <dbReference type="EMBL" id="KNY28556.1"/>
    </source>
</evidence>
<organism evidence="8 9">
    <name type="scientific">Pseudobacteroides cellulosolvens ATCC 35603 = DSM 2933</name>
    <dbReference type="NCBI Taxonomy" id="398512"/>
    <lineage>
        <taxon>Bacteria</taxon>
        <taxon>Bacillati</taxon>
        <taxon>Bacillota</taxon>
        <taxon>Clostridia</taxon>
        <taxon>Eubacteriales</taxon>
        <taxon>Oscillospiraceae</taxon>
        <taxon>Pseudobacteroides</taxon>
    </lineage>
</organism>
<evidence type="ECO:0000256" key="1">
    <source>
        <dbReference type="ARBA" id="ARBA00001282"/>
    </source>
</evidence>
<comment type="caution">
    <text evidence="8">The sequence shown here is derived from an EMBL/GenBank/DDBJ whole genome shotgun (WGS) entry which is preliminary data.</text>
</comment>
<dbReference type="STRING" id="398512.Bccel_3830"/>
<dbReference type="eggNOG" id="COG1211">
    <property type="taxonomic scope" value="Bacteria"/>
</dbReference>
<protein>
    <recommendedName>
        <fullName evidence="7">2-C-methyl-D-erythritol 4-phosphate cytidylyltransferase</fullName>
        <ecNumber evidence="7">2.7.7.60</ecNumber>
    </recommendedName>
    <alternativeName>
        <fullName evidence="7">4-diphosphocytidyl-2C-methyl-D-erythritol synthase</fullName>
    </alternativeName>
    <alternativeName>
        <fullName evidence="7">MEP cytidylyltransferase</fullName>
        <shortName evidence="7">MCT</shortName>
    </alternativeName>
</protein>
<dbReference type="InterPro" id="IPR050088">
    <property type="entry name" value="IspD/TarI_cytidylyltransf_bact"/>
</dbReference>
<keyword evidence="6 7" id="KW-0414">Isoprene biosynthesis</keyword>
<accession>A0A0L6JRT8</accession>
<keyword evidence="9" id="KW-1185">Reference proteome</keyword>
<dbReference type="PANTHER" id="PTHR32125">
    <property type="entry name" value="2-C-METHYL-D-ERYTHRITOL 4-PHOSPHATE CYTIDYLYLTRANSFERASE, CHLOROPLASTIC"/>
    <property type="match status" value="1"/>
</dbReference>
<comment type="catalytic activity">
    <reaction evidence="1 7">
        <text>2-C-methyl-D-erythritol 4-phosphate + CTP + H(+) = 4-CDP-2-C-methyl-D-erythritol + diphosphate</text>
        <dbReference type="Rhea" id="RHEA:13429"/>
        <dbReference type="ChEBI" id="CHEBI:15378"/>
        <dbReference type="ChEBI" id="CHEBI:33019"/>
        <dbReference type="ChEBI" id="CHEBI:37563"/>
        <dbReference type="ChEBI" id="CHEBI:57823"/>
        <dbReference type="ChEBI" id="CHEBI:58262"/>
        <dbReference type="EC" id="2.7.7.60"/>
    </reaction>
</comment>
<dbReference type="PATRIC" id="fig|398512.5.peg.4010"/>
<dbReference type="PROSITE" id="PS01295">
    <property type="entry name" value="ISPD"/>
    <property type="match status" value="1"/>
</dbReference>
<dbReference type="PANTHER" id="PTHR32125:SF4">
    <property type="entry name" value="2-C-METHYL-D-ERYTHRITOL 4-PHOSPHATE CYTIDYLYLTRANSFERASE, CHLOROPLASTIC"/>
    <property type="match status" value="1"/>
</dbReference>
<dbReference type="EMBL" id="LGTC01000001">
    <property type="protein sequence ID" value="KNY28556.1"/>
    <property type="molecule type" value="Genomic_DNA"/>
</dbReference>
<comment type="pathway">
    <text evidence="2 7">Isoprenoid biosynthesis; isopentenyl diphosphate biosynthesis via DXP pathway; isopentenyl diphosphate from 1-deoxy-D-xylulose 5-phosphate: step 2/6.</text>
</comment>
<evidence type="ECO:0000256" key="2">
    <source>
        <dbReference type="ARBA" id="ARBA00004787"/>
    </source>
</evidence>
<gene>
    <name evidence="7" type="primary">ispD</name>
    <name evidence="8" type="ORF">Bccel_3830</name>
</gene>
<dbReference type="AlphaFoldDB" id="A0A0L6JRT8"/>
<comment type="similarity">
    <text evidence="3 7">Belongs to the IspD/TarI cytidylyltransferase family. IspD subfamily.</text>
</comment>
<dbReference type="CDD" id="cd02516">
    <property type="entry name" value="CDP-ME_synthetase"/>
    <property type="match status" value="1"/>
</dbReference>
<dbReference type="SUPFAM" id="SSF53448">
    <property type="entry name" value="Nucleotide-diphospho-sugar transferases"/>
    <property type="match status" value="1"/>
</dbReference>
<dbReference type="EC" id="2.7.7.60" evidence="7"/>
<evidence type="ECO:0000256" key="3">
    <source>
        <dbReference type="ARBA" id="ARBA00009789"/>
    </source>
</evidence>
<dbReference type="RefSeq" id="WP_036936735.1">
    <property type="nucleotide sequence ID" value="NZ_JQKC01000002.1"/>
</dbReference>
<feature type="site" description="Transition state stabilizer" evidence="7">
    <location>
        <position position="27"/>
    </location>
</feature>
<reference evidence="9" key="1">
    <citation type="submission" date="2015-07" db="EMBL/GenBank/DDBJ databases">
        <title>Near-Complete Genome Sequence of the Cellulolytic Bacterium Bacteroides (Pseudobacteroides) cellulosolvens ATCC 35603.</title>
        <authorList>
            <person name="Dassa B."/>
            <person name="Utturkar S.M."/>
            <person name="Klingeman D.M."/>
            <person name="Hurt R.A."/>
            <person name="Keller M."/>
            <person name="Xu J."/>
            <person name="Reddy Y.H.K."/>
            <person name="Borovok I."/>
            <person name="Grinberg I.R."/>
            <person name="Lamed R."/>
            <person name="Zhivin O."/>
            <person name="Bayer E.A."/>
            <person name="Brown S.D."/>
        </authorList>
    </citation>
    <scope>NUCLEOTIDE SEQUENCE [LARGE SCALE GENOMIC DNA]</scope>
    <source>
        <strain evidence="9">DSM 2933</strain>
    </source>
</reference>
<dbReference type="InterPro" id="IPR034683">
    <property type="entry name" value="IspD/TarI"/>
</dbReference>
<feature type="site" description="Transition state stabilizer" evidence="7">
    <location>
        <position position="20"/>
    </location>
</feature>
<dbReference type="OrthoDB" id="9806837at2"/>
<dbReference type="GO" id="GO:0019288">
    <property type="term" value="P:isopentenyl diphosphate biosynthetic process, methylerythritol 4-phosphate pathway"/>
    <property type="evidence" value="ECO:0007669"/>
    <property type="project" value="UniProtKB-UniRule"/>
</dbReference>
<dbReference type="InterPro" id="IPR029044">
    <property type="entry name" value="Nucleotide-diphossugar_trans"/>
</dbReference>
<evidence type="ECO:0000256" key="4">
    <source>
        <dbReference type="ARBA" id="ARBA00022679"/>
    </source>
</evidence>
<dbReference type="Gene3D" id="3.90.550.10">
    <property type="entry name" value="Spore Coat Polysaccharide Biosynthesis Protein SpsA, Chain A"/>
    <property type="match status" value="1"/>
</dbReference>
<dbReference type="GO" id="GO:0050518">
    <property type="term" value="F:2-C-methyl-D-erythritol 4-phosphate cytidylyltransferase activity"/>
    <property type="evidence" value="ECO:0007669"/>
    <property type="project" value="UniProtKB-UniRule"/>
</dbReference>
<dbReference type="InterPro" id="IPR001228">
    <property type="entry name" value="IspD"/>
</dbReference>
<dbReference type="FunFam" id="3.90.550.10:FF:000003">
    <property type="entry name" value="2-C-methyl-D-erythritol 4-phosphate cytidylyltransferase"/>
    <property type="match status" value="1"/>
</dbReference>